<evidence type="ECO:0000259" key="6">
    <source>
        <dbReference type="PROSITE" id="PS50011"/>
    </source>
</evidence>
<name>A0A7J7JTB0_BUGNE</name>
<comment type="caution">
    <text evidence="7">The sequence shown here is derived from an EMBL/GenBank/DDBJ whole genome shotgun (WGS) entry which is preliminary data.</text>
</comment>
<dbReference type="PANTHER" id="PTHR11042:SF190">
    <property type="entry name" value="MITOSIS INHIBITOR PROTEIN KINASE MIK1"/>
    <property type="match status" value="1"/>
</dbReference>
<evidence type="ECO:0000313" key="7">
    <source>
        <dbReference type="EMBL" id="KAF6029612.1"/>
    </source>
</evidence>
<dbReference type="GO" id="GO:0005737">
    <property type="term" value="C:cytoplasm"/>
    <property type="evidence" value="ECO:0007669"/>
    <property type="project" value="TreeGrafter"/>
</dbReference>
<feature type="domain" description="Protein kinase" evidence="6">
    <location>
        <begin position="340"/>
        <end position="623"/>
    </location>
</feature>
<dbReference type="Proteomes" id="UP000593567">
    <property type="component" value="Unassembled WGS sequence"/>
</dbReference>
<organism evidence="7 8">
    <name type="scientific">Bugula neritina</name>
    <name type="common">Brown bryozoan</name>
    <name type="synonym">Sertularia neritina</name>
    <dbReference type="NCBI Taxonomy" id="10212"/>
    <lineage>
        <taxon>Eukaryota</taxon>
        <taxon>Metazoa</taxon>
        <taxon>Spiralia</taxon>
        <taxon>Lophotrochozoa</taxon>
        <taxon>Bryozoa</taxon>
        <taxon>Gymnolaemata</taxon>
        <taxon>Cheilostomatida</taxon>
        <taxon>Flustrina</taxon>
        <taxon>Buguloidea</taxon>
        <taxon>Bugulidae</taxon>
        <taxon>Bugula</taxon>
    </lineage>
</organism>
<keyword evidence="8" id="KW-1185">Reference proteome</keyword>
<dbReference type="PROSITE" id="PS00107">
    <property type="entry name" value="PROTEIN_KINASE_ATP"/>
    <property type="match status" value="1"/>
</dbReference>
<dbReference type="CDD" id="cd00180">
    <property type="entry name" value="PKc"/>
    <property type="match status" value="1"/>
</dbReference>
<evidence type="ECO:0000256" key="3">
    <source>
        <dbReference type="ARBA" id="ARBA00022777"/>
    </source>
</evidence>
<keyword evidence="2 5" id="KW-0547">Nucleotide-binding</keyword>
<keyword evidence="1" id="KW-0808">Transferase</keyword>
<feature type="domain" description="Protein kinase" evidence="6">
    <location>
        <begin position="31"/>
        <end position="327"/>
    </location>
</feature>
<dbReference type="InterPro" id="IPR011009">
    <property type="entry name" value="Kinase-like_dom_sf"/>
</dbReference>
<dbReference type="AlphaFoldDB" id="A0A7J7JTB0"/>
<protein>
    <submittedName>
        <fullName evidence="7">CMK2</fullName>
    </submittedName>
</protein>
<dbReference type="InterPro" id="IPR017441">
    <property type="entry name" value="Protein_kinase_ATP_BS"/>
</dbReference>
<dbReference type="OrthoDB" id="4062651at2759"/>
<accession>A0A7J7JTB0</accession>
<dbReference type="InterPro" id="IPR050339">
    <property type="entry name" value="CC_SR_Kinase"/>
</dbReference>
<feature type="binding site" evidence="5">
    <location>
        <position position="66"/>
    </location>
    <ligand>
        <name>ATP</name>
        <dbReference type="ChEBI" id="CHEBI:30616"/>
    </ligand>
</feature>
<dbReference type="GO" id="GO:0004672">
    <property type="term" value="F:protein kinase activity"/>
    <property type="evidence" value="ECO:0007669"/>
    <property type="project" value="InterPro"/>
</dbReference>
<evidence type="ECO:0000256" key="2">
    <source>
        <dbReference type="ARBA" id="ARBA00022741"/>
    </source>
</evidence>
<dbReference type="GO" id="GO:0110031">
    <property type="term" value="P:negative regulation of G2/MI transition of meiotic cell cycle"/>
    <property type="evidence" value="ECO:0007669"/>
    <property type="project" value="TreeGrafter"/>
</dbReference>
<dbReference type="SUPFAM" id="SSF56112">
    <property type="entry name" value="Protein kinase-like (PK-like)"/>
    <property type="match status" value="2"/>
</dbReference>
<dbReference type="InterPro" id="IPR000719">
    <property type="entry name" value="Prot_kinase_dom"/>
</dbReference>
<evidence type="ECO:0000256" key="4">
    <source>
        <dbReference type="ARBA" id="ARBA00022840"/>
    </source>
</evidence>
<dbReference type="Pfam" id="PF00069">
    <property type="entry name" value="Pkinase"/>
    <property type="match status" value="1"/>
</dbReference>
<sequence>MDSKMDEKVWVNIEEFLRNNLKINDHFGNEYDVEETLGEGAFGVVYRAIPRGSVQTQELKEEVAIKEIKVESLDNLDDAVKEVVMLKGVPPHQNVVKIYDDLSWYTLPENEDNILFDDQDDIQPDDMLNALKTGEAGTVDCRGIKFYIVMELLSRTLEKKEAMTDEIDSIWNRVLSLTDGLEHLHKNNIFHGDLEPNNVCLRDEDSLVLIDFGLSGRGSMQVLHRNASNSSLPSKIHKSYDMVDYAGIIFAISYLYNHYPEYDFDIRSLLYEWGKEDLRGKVLNELVAPLGADDAGRVTEVIVQCVNNRDLNSRHLIPSISAVSQAIHKTESYNKTCEGLKKFCELAGIEFEQRMLYRAWYEELIAAVPEDLRSSDDELIRDKLTEFADDDFPYLKVYNSITVDKIEELAKAYKMILYIVMEYLPIQLTEETAVAKNTNTLWNRIQSLTAGLHHLQRQHGTFDGNLNPNNLRSKNKDKIVLIDFGWSGVGSMRRQGILNKYHPPDVKPVKDDGSDPVYQVNHSWDVGAYGVILFDFFHIYAKYLEFRSQTSKKAQENSVFEDSFENSTEAEKRTLLIDRFSKFLGNDADRIVEMIVQCTHRDMNKRPSMSTVIYILHQTDDYVVTRRALTYFCHFAEIRFEERMLYKSWYEELIKAVPDDRPDLHQRLNESINGDFPYLAVFKYVGVKDIMSLADAYRAAHPHTLPQNLAIAKA</sequence>
<keyword evidence="3" id="KW-0418">Kinase</keyword>
<dbReference type="Gene3D" id="3.30.200.20">
    <property type="entry name" value="Phosphorylase Kinase, domain 1"/>
    <property type="match status" value="1"/>
</dbReference>
<dbReference type="GO" id="GO:0005524">
    <property type="term" value="F:ATP binding"/>
    <property type="evidence" value="ECO:0007669"/>
    <property type="project" value="UniProtKB-UniRule"/>
</dbReference>
<reference evidence="7" key="1">
    <citation type="submission" date="2020-06" db="EMBL/GenBank/DDBJ databases">
        <title>Draft genome of Bugula neritina, a colonial animal packing powerful symbionts and potential medicines.</title>
        <authorList>
            <person name="Rayko M."/>
        </authorList>
    </citation>
    <scope>NUCLEOTIDE SEQUENCE [LARGE SCALE GENOMIC DNA]</scope>
    <source>
        <strain evidence="7">Kwan_BN1</strain>
    </source>
</reference>
<evidence type="ECO:0000256" key="1">
    <source>
        <dbReference type="ARBA" id="ARBA00022679"/>
    </source>
</evidence>
<evidence type="ECO:0000313" key="8">
    <source>
        <dbReference type="Proteomes" id="UP000593567"/>
    </source>
</evidence>
<dbReference type="GO" id="GO:0005634">
    <property type="term" value="C:nucleus"/>
    <property type="evidence" value="ECO:0007669"/>
    <property type="project" value="TreeGrafter"/>
</dbReference>
<dbReference type="PROSITE" id="PS50011">
    <property type="entry name" value="PROTEIN_KINASE_DOM"/>
    <property type="match status" value="2"/>
</dbReference>
<keyword evidence="4 5" id="KW-0067">ATP-binding</keyword>
<evidence type="ECO:0000256" key="5">
    <source>
        <dbReference type="PROSITE-ProRule" id="PRU10141"/>
    </source>
</evidence>
<proteinExistence type="predicted"/>
<dbReference type="EMBL" id="VXIV02001802">
    <property type="protein sequence ID" value="KAF6029612.1"/>
    <property type="molecule type" value="Genomic_DNA"/>
</dbReference>
<dbReference type="PANTHER" id="PTHR11042">
    <property type="entry name" value="EUKARYOTIC TRANSLATION INITIATION FACTOR 2-ALPHA KINASE EIF2-ALPHA KINASE -RELATED"/>
    <property type="match status" value="1"/>
</dbReference>
<gene>
    <name evidence="7" type="ORF">EB796_012076</name>
</gene>
<dbReference type="Gene3D" id="1.10.510.10">
    <property type="entry name" value="Transferase(Phosphotransferase) domain 1"/>
    <property type="match status" value="2"/>
</dbReference>